<dbReference type="InterPro" id="IPR051537">
    <property type="entry name" value="DNA_Adenine_Mtase"/>
</dbReference>
<evidence type="ECO:0000256" key="7">
    <source>
        <dbReference type="ARBA" id="ARBA00047942"/>
    </source>
</evidence>
<dbReference type="GO" id="GO:0009307">
    <property type="term" value="P:DNA restriction-modification system"/>
    <property type="evidence" value="ECO:0007669"/>
    <property type="project" value="UniProtKB-KW"/>
</dbReference>
<comment type="caution">
    <text evidence="10">The sequence shown here is derived from an EMBL/GenBank/DDBJ whole genome shotgun (WGS) entry which is preliminary data.</text>
</comment>
<feature type="domain" description="DNA methylase adenine-specific" evidence="8">
    <location>
        <begin position="151"/>
        <end position="465"/>
    </location>
</feature>
<evidence type="ECO:0000313" key="10">
    <source>
        <dbReference type="EMBL" id="KGF49468.1"/>
    </source>
</evidence>
<dbReference type="GO" id="GO:0003677">
    <property type="term" value="F:DNA binding"/>
    <property type="evidence" value="ECO:0007669"/>
    <property type="project" value="InterPro"/>
</dbReference>
<reference evidence="10 11" key="1">
    <citation type="submission" date="2014-07" db="EMBL/GenBank/DDBJ databases">
        <authorList>
            <person name="McCorrison J."/>
            <person name="Sanka R."/>
            <person name="Torralba M."/>
            <person name="Gillis M."/>
            <person name="Haft D.H."/>
            <person name="Methe B."/>
            <person name="Sutton G."/>
            <person name="Nelson K.E."/>
        </authorList>
    </citation>
    <scope>NUCLEOTIDE SEQUENCE [LARGE SCALE GENOMIC DNA]</scope>
    <source>
        <strain evidence="10 11">DNF00666</strain>
    </source>
</reference>
<evidence type="ECO:0000259" key="8">
    <source>
        <dbReference type="Pfam" id="PF02384"/>
    </source>
</evidence>
<dbReference type="InterPro" id="IPR022749">
    <property type="entry name" value="D12N6_MeTrfase_N"/>
</dbReference>
<dbReference type="Gene3D" id="1.20.1260.30">
    <property type="match status" value="1"/>
</dbReference>
<dbReference type="InterPro" id="IPR003356">
    <property type="entry name" value="DNA_methylase_A-5"/>
</dbReference>
<dbReference type="InterPro" id="IPR029063">
    <property type="entry name" value="SAM-dependent_MTases_sf"/>
</dbReference>
<dbReference type="SUPFAM" id="SSF53335">
    <property type="entry name" value="S-adenosyl-L-methionine-dependent methyltransferases"/>
    <property type="match status" value="1"/>
</dbReference>
<dbReference type="Proteomes" id="UP000029578">
    <property type="component" value="Unassembled WGS sequence"/>
</dbReference>
<dbReference type="GO" id="GO:0032259">
    <property type="term" value="P:methylation"/>
    <property type="evidence" value="ECO:0007669"/>
    <property type="project" value="UniProtKB-KW"/>
</dbReference>
<proteinExistence type="inferred from homology"/>
<dbReference type="AlphaFoldDB" id="A0A096AQV8"/>
<evidence type="ECO:0000256" key="3">
    <source>
        <dbReference type="ARBA" id="ARBA00022603"/>
    </source>
</evidence>
<dbReference type="PROSITE" id="PS00092">
    <property type="entry name" value="N6_MTASE"/>
    <property type="match status" value="1"/>
</dbReference>
<evidence type="ECO:0000256" key="5">
    <source>
        <dbReference type="ARBA" id="ARBA00022691"/>
    </source>
</evidence>
<dbReference type="PRINTS" id="PR00507">
    <property type="entry name" value="N12N6MTFRASE"/>
</dbReference>
<dbReference type="PANTHER" id="PTHR42933">
    <property type="entry name" value="SLR6095 PROTEIN"/>
    <property type="match status" value="1"/>
</dbReference>
<evidence type="ECO:0000256" key="4">
    <source>
        <dbReference type="ARBA" id="ARBA00022679"/>
    </source>
</evidence>
<keyword evidence="3" id="KW-0489">Methyltransferase</keyword>
<keyword evidence="10" id="KW-0540">Nuclease</keyword>
<dbReference type="RefSeq" id="WP_036864275.1">
    <property type="nucleotide sequence ID" value="NZ_JRNS01000301.1"/>
</dbReference>
<dbReference type="Pfam" id="PF12161">
    <property type="entry name" value="HsdM_N"/>
    <property type="match status" value="1"/>
</dbReference>
<gene>
    <name evidence="10" type="ORF">HMPREF0661_05730</name>
</gene>
<sequence length="503" mass="56839">MITGEIKTKIDQIWDTFHVSGITNPITVLEQMTYIFFMKMLDDKQLHEEAMARDFDTEVKNPTFLVGQNWFNPVTKQNVPYESMRWSVFRHTGPENMFQMVRQNVFEFIKTIGTGEESAYSRYMQSATFLISDARTLTKVVDGVDALDMNNRDAMGDVYEYILGKMAASGTNGQFRTPRHIIRMIVDMMQPTPTDYICDPAMGSAGFLVEAVKYIKEHHERALYTAESVKHIKSSLVNGYDTDPTMLRIGAMNLLLHDITAPELARRDSLSEQNEDESCYTLILANPPFAGSLDKGNVNKKILAYADTKKTELLFLAQFVRSLEVGGRCASIVPDGVLFGTSKAHIAMRKELVDNQQLVAVVSMPSGVFKPYAGVSTAVLVFTKTNSGGTDKVWFYDMQADGFSLDDKRSPIAENDIPDVVNRFHHLADEAGRSRREQSFMVPVAEIRANDYDLSINKYKEVERERVTYEPVRDILSRLKANETAYLSGYNELTEMLEEGANE</sequence>
<keyword evidence="10" id="KW-0378">Hydrolase</keyword>
<dbReference type="PANTHER" id="PTHR42933:SF3">
    <property type="entry name" value="TYPE I RESTRICTION ENZYME MJAVIII METHYLASE SUBUNIT"/>
    <property type="match status" value="1"/>
</dbReference>
<dbReference type="GO" id="GO:0004519">
    <property type="term" value="F:endonuclease activity"/>
    <property type="evidence" value="ECO:0007669"/>
    <property type="project" value="UniProtKB-KW"/>
</dbReference>
<organism evidence="10 11">
    <name type="scientific">Prevotella melaninogenica DNF00666</name>
    <dbReference type="NCBI Taxonomy" id="1401073"/>
    <lineage>
        <taxon>Bacteria</taxon>
        <taxon>Pseudomonadati</taxon>
        <taxon>Bacteroidota</taxon>
        <taxon>Bacteroidia</taxon>
        <taxon>Bacteroidales</taxon>
        <taxon>Prevotellaceae</taxon>
        <taxon>Prevotella</taxon>
    </lineage>
</organism>
<keyword evidence="5" id="KW-0949">S-adenosyl-L-methionine</keyword>
<evidence type="ECO:0000259" key="9">
    <source>
        <dbReference type="Pfam" id="PF12161"/>
    </source>
</evidence>
<comment type="catalytic activity">
    <reaction evidence="7">
        <text>a 2'-deoxyadenosine in DNA + S-adenosyl-L-methionine = an N(6)-methyl-2'-deoxyadenosine in DNA + S-adenosyl-L-homocysteine + H(+)</text>
        <dbReference type="Rhea" id="RHEA:15197"/>
        <dbReference type="Rhea" id="RHEA-COMP:12418"/>
        <dbReference type="Rhea" id="RHEA-COMP:12419"/>
        <dbReference type="ChEBI" id="CHEBI:15378"/>
        <dbReference type="ChEBI" id="CHEBI:57856"/>
        <dbReference type="ChEBI" id="CHEBI:59789"/>
        <dbReference type="ChEBI" id="CHEBI:90615"/>
        <dbReference type="ChEBI" id="CHEBI:90616"/>
        <dbReference type="EC" id="2.1.1.72"/>
    </reaction>
</comment>
<evidence type="ECO:0000256" key="2">
    <source>
        <dbReference type="ARBA" id="ARBA00011900"/>
    </source>
</evidence>
<name>A0A096AQV8_9BACT</name>
<accession>A0A096AQV8</accession>
<evidence type="ECO:0000256" key="6">
    <source>
        <dbReference type="ARBA" id="ARBA00022747"/>
    </source>
</evidence>
<dbReference type="GO" id="GO:0008170">
    <property type="term" value="F:N-methyltransferase activity"/>
    <property type="evidence" value="ECO:0007669"/>
    <property type="project" value="InterPro"/>
</dbReference>
<feature type="domain" description="N6 adenine-specific DNA methyltransferase N-terminal" evidence="9">
    <location>
        <begin position="7"/>
        <end position="142"/>
    </location>
</feature>
<dbReference type="Gene3D" id="3.40.50.150">
    <property type="entry name" value="Vaccinia Virus protein VP39"/>
    <property type="match status" value="1"/>
</dbReference>
<keyword evidence="4" id="KW-0808">Transferase</keyword>
<dbReference type="InterPro" id="IPR002052">
    <property type="entry name" value="DNA_methylase_N6_adenine_CS"/>
</dbReference>
<keyword evidence="10" id="KW-0255">Endonuclease</keyword>
<comment type="similarity">
    <text evidence="1">Belongs to the N(4)/N(6)-methyltransferase family.</text>
</comment>
<dbReference type="EMBL" id="JRNS01000301">
    <property type="protein sequence ID" value="KGF49468.1"/>
    <property type="molecule type" value="Genomic_DNA"/>
</dbReference>
<dbReference type="InterPro" id="IPR038333">
    <property type="entry name" value="T1MK-like_N_sf"/>
</dbReference>
<evidence type="ECO:0000313" key="11">
    <source>
        <dbReference type="Proteomes" id="UP000029578"/>
    </source>
</evidence>
<dbReference type="GO" id="GO:0009007">
    <property type="term" value="F:site-specific DNA-methyltransferase (adenine-specific) activity"/>
    <property type="evidence" value="ECO:0007669"/>
    <property type="project" value="UniProtKB-EC"/>
</dbReference>
<dbReference type="Pfam" id="PF02384">
    <property type="entry name" value="N6_Mtase"/>
    <property type="match status" value="1"/>
</dbReference>
<keyword evidence="6" id="KW-0680">Restriction system</keyword>
<protein>
    <recommendedName>
        <fullName evidence="2">site-specific DNA-methyltransferase (adenine-specific)</fullName>
        <ecNumber evidence="2">2.1.1.72</ecNumber>
    </recommendedName>
</protein>
<evidence type="ECO:0000256" key="1">
    <source>
        <dbReference type="ARBA" id="ARBA00006594"/>
    </source>
</evidence>
<dbReference type="EC" id="2.1.1.72" evidence="2"/>